<organism evidence="2 3">
    <name type="scientific">Xanthoceras sorbifolium</name>
    <dbReference type="NCBI Taxonomy" id="99658"/>
    <lineage>
        <taxon>Eukaryota</taxon>
        <taxon>Viridiplantae</taxon>
        <taxon>Streptophyta</taxon>
        <taxon>Embryophyta</taxon>
        <taxon>Tracheophyta</taxon>
        <taxon>Spermatophyta</taxon>
        <taxon>Magnoliopsida</taxon>
        <taxon>eudicotyledons</taxon>
        <taxon>Gunneridae</taxon>
        <taxon>Pentapetalae</taxon>
        <taxon>rosids</taxon>
        <taxon>malvids</taxon>
        <taxon>Sapindales</taxon>
        <taxon>Sapindaceae</taxon>
        <taxon>Xanthoceroideae</taxon>
        <taxon>Xanthoceras</taxon>
    </lineage>
</organism>
<name>A0ABQ8HXQ9_9ROSI</name>
<sequence length="75" mass="8430">MTPPKKEEDVKPQITTTHEDDAQVGVIQTPKTEEKQAETVKSEVPDIMTKIDEVVTDLNQERPPSEETLTSLKLN</sequence>
<gene>
    <name evidence="2" type="ORF">JRO89_XS06G0112800</name>
</gene>
<evidence type="ECO:0000313" key="2">
    <source>
        <dbReference type="EMBL" id="KAH7569141.1"/>
    </source>
</evidence>
<feature type="compositionally biased region" description="Basic and acidic residues" evidence="1">
    <location>
        <begin position="56"/>
        <end position="65"/>
    </location>
</feature>
<protein>
    <submittedName>
        <fullName evidence="2">Uncharacterized protein</fullName>
    </submittedName>
</protein>
<proteinExistence type="predicted"/>
<comment type="caution">
    <text evidence="2">The sequence shown here is derived from an EMBL/GenBank/DDBJ whole genome shotgun (WGS) entry which is preliminary data.</text>
</comment>
<evidence type="ECO:0000256" key="1">
    <source>
        <dbReference type="SAM" id="MobiDB-lite"/>
    </source>
</evidence>
<reference evidence="2 3" key="1">
    <citation type="submission" date="2021-02" db="EMBL/GenBank/DDBJ databases">
        <title>Plant Genome Project.</title>
        <authorList>
            <person name="Zhang R.-G."/>
        </authorList>
    </citation>
    <scope>NUCLEOTIDE SEQUENCE [LARGE SCALE GENOMIC DNA]</scope>
    <source>
        <tissue evidence="2">Leaves</tissue>
    </source>
</reference>
<dbReference type="Proteomes" id="UP000827721">
    <property type="component" value="Unassembled WGS sequence"/>
</dbReference>
<feature type="region of interest" description="Disordered" evidence="1">
    <location>
        <begin position="56"/>
        <end position="75"/>
    </location>
</feature>
<dbReference type="EMBL" id="JAFEMO010000006">
    <property type="protein sequence ID" value="KAH7569141.1"/>
    <property type="molecule type" value="Genomic_DNA"/>
</dbReference>
<evidence type="ECO:0000313" key="3">
    <source>
        <dbReference type="Proteomes" id="UP000827721"/>
    </source>
</evidence>
<accession>A0ABQ8HXQ9</accession>
<keyword evidence="3" id="KW-1185">Reference proteome</keyword>